<dbReference type="AlphaFoldDB" id="M0PI99"/>
<evidence type="ECO:0000313" key="3">
    <source>
        <dbReference type="Proteomes" id="UP000011546"/>
    </source>
</evidence>
<comment type="caution">
    <text evidence="2">The sequence shown here is derived from an EMBL/GenBank/DDBJ whole genome shotgun (WGS) entry which is preliminary data.</text>
</comment>
<sequence length="90" mass="9555">MRDDETGYCRRCGEPLSRGVIASRQRACCLNATPIAGVCPTHGPLGPHHAVDEPSESDDASDENDEPSESDGASDENDEPSENGGDGRRE</sequence>
<gene>
    <name evidence="2" type="ORF">C468_02180</name>
</gene>
<dbReference type="EMBL" id="AOJH01000017">
    <property type="protein sequence ID" value="EMA68465.1"/>
    <property type="molecule type" value="Genomic_DNA"/>
</dbReference>
<dbReference type="STRING" id="1230456.C468_02180"/>
<reference evidence="2 3" key="1">
    <citation type="journal article" date="2014" name="PLoS Genet.">
        <title>Phylogenetically driven sequencing of extremely halophilic archaea reveals strategies for static and dynamic osmo-response.</title>
        <authorList>
            <person name="Becker E.A."/>
            <person name="Seitzer P.M."/>
            <person name="Tritt A."/>
            <person name="Larsen D."/>
            <person name="Krusor M."/>
            <person name="Yao A.I."/>
            <person name="Wu D."/>
            <person name="Madern D."/>
            <person name="Eisen J.A."/>
            <person name="Darling A.E."/>
            <person name="Facciotti M.T."/>
        </authorList>
    </citation>
    <scope>NUCLEOTIDE SEQUENCE [LARGE SCALE GENOMIC DNA]</scope>
    <source>
        <strain evidence="2 3">JCM 14978</strain>
    </source>
</reference>
<name>M0PI99_9EURY</name>
<feature type="compositionally biased region" description="Acidic residues" evidence="1">
    <location>
        <begin position="53"/>
        <end position="81"/>
    </location>
</feature>
<protein>
    <submittedName>
        <fullName evidence="2">Uncharacterized protein</fullName>
    </submittedName>
</protein>
<evidence type="ECO:0000256" key="1">
    <source>
        <dbReference type="SAM" id="MobiDB-lite"/>
    </source>
</evidence>
<dbReference type="Proteomes" id="UP000011546">
    <property type="component" value="Unassembled WGS sequence"/>
</dbReference>
<accession>M0PI99</accession>
<organism evidence="2 3">
    <name type="scientific">Halorubrum kocurii JCM 14978</name>
    <dbReference type="NCBI Taxonomy" id="1230456"/>
    <lineage>
        <taxon>Archaea</taxon>
        <taxon>Methanobacteriati</taxon>
        <taxon>Methanobacteriota</taxon>
        <taxon>Stenosarchaea group</taxon>
        <taxon>Halobacteria</taxon>
        <taxon>Halobacteriales</taxon>
        <taxon>Haloferacaceae</taxon>
        <taxon>Halorubrum</taxon>
    </lineage>
</organism>
<evidence type="ECO:0000313" key="2">
    <source>
        <dbReference type="EMBL" id="EMA68465.1"/>
    </source>
</evidence>
<feature type="region of interest" description="Disordered" evidence="1">
    <location>
        <begin position="38"/>
        <end position="90"/>
    </location>
</feature>
<proteinExistence type="predicted"/>
<keyword evidence="3" id="KW-1185">Reference proteome</keyword>
<dbReference type="PATRIC" id="fig|1230456.3.peg.413"/>